<evidence type="ECO:0000313" key="1">
    <source>
        <dbReference type="EMBL" id="KAF0716209.1"/>
    </source>
</evidence>
<evidence type="ECO:0000313" key="3">
    <source>
        <dbReference type="Proteomes" id="UP000332933"/>
    </source>
</evidence>
<protein>
    <submittedName>
        <fullName evidence="2">Aste57867_2967 protein</fullName>
    </submittedName>
</protein>
<dbReference type="EMBL" id="VJMH01000442">
    <property type="protein sequence ID" value="KAF0716209.1"/>
    <property type="molecule type" value="Genomic_DNA"/>
</dbReference>
<proteinExistence type="predicted"/>
<evidence type="ECO:0000313" key="2">
    <source>
        <dbReference type="EMBL" id="VFT80149.1"/>
    </source>
</evidence>
<dbReference type="Proteomes" id="UP000332933">
    <property type="component" value="Unassembled WGS sequence"/>
</dbReference>
<accession>A0A485KD04</accession>
<dbReference type="OrthoDB" id="129182at2759"/>
<name>A0A485KD04_9STRA</name>
<gene>
    <name evidence="2" type="primary">Aste57867_2967</name>
    <name evidence="1" type="ORF">As57867_002958</name>
    <name evidence="2" type="ORF">ASTE57867_2967</name>
</gene>
<organism evidence="2 3">
    <name type="scientific">Aphanomyces stellatus</name>
    <dbReference type="NCBI Taxonomy" id="120398"/>
    <lineage>
        <taxon>Eukaryota</taxon>
        <taxon>Sar</taxon>
        <taxon>Stramenopiles</taxon>
        <taxon>Oomycota</taxon>
        <taxon>Saprolegniomycetes</taxon>
        <taxon>Saprolegniales</taxon>
        <taxon>Verrucalvaceae</taxon>
        <taxon>Aphanomyces</taxon>
    </lineage>
</organism>
<keyword evidence="3" id="KW-1185">Reference proteome</keyword>
<dbReference type="EMBL" id="CAADRA010000442">
    <property type="protein sequence ID" value="VFT80149.1"/>
    <property type="molecule type" value="Genomic_DNA"/>
</dbReference>
<reference evidence="1" key="2">
    <citation type="submission" date="2019-06" db="EMBL/GenBank/DDBJ databases">
        <title>Genomics analysis of Aphanomyces spp. identifies a new class of oomycete effector associated with host adaptation.</title>
        <authorList>
            <person name="Gaulin E."/>
        </authorList>
    </citation>
    <scope>NUCLEOTIDE SEQUENCE</scope>
    <source>
        <strain evidence="1">CBS 578.67</strain>
    </source>
</reference>
<reference evidence="2 3" key="1">
    <citation type="submission" date="2019-03" db="EMBL/GenBank/DDBJ databases">
        <authorList>
            <person name="Gaulin E."/>
            <person name="Dumas B."/>
        </authorList>
    </citation>
    <scope>NUCLEOTIDE SEQUENCE [LARGE SCALE GENOMIC DNA]</scope>
    <source>
        <strain evidence="2">CBS 568.67</strain>
    </source>
</reference>
<sequence length="351" mass="39125">MNKQHLVRLDEARRARTKLDLAFGGLNIALAGDFFQMPPVGGKPLCTSPPGFREDLKIDLYDDSGYHLWRSFTDVVVLNENVQFTHDPEWGSYVSQARKGQWSPDLVDILNSRILSSGMFLKSMALPNISISPSFASYRCTTFVTPDNRTRQAIINAYTAEVSKKLPRNHYPIRIVVNFNGQLNGLSSKDILDVMFLPGTKLGNMAPYIDLILGMPGVITQNYSVQFDPSTKFKLVEDSGTKLKELVPSSPPEVVFVRFCRLGDFEALPRDGLNDDLPQDVYPVFMFKSQGSTAVVLTYGPGGSKRTVKLNLKQLPFVNAIASTIYKIQDETMESLVADWKAQGSKLNKVC</sequence>
<dbReference type="AlphaFoldDB" id="A0A485KD04"/>